<comment type="similarity">
    <text evidence="5">Belongs to the Omp25/RopB family.</text>
</comment>
<dbReference type="Pfam" id="PF13505">
    <property type="entry name" value="OMP_b-brl"/>
    <property type="match status" value="1"/>
</dbReference>
<accession>A0A6G9A0N8</accession>
<dbReference type="PANTHER" id="PTHR34001">
    <property type="entry name" value="BLL7405 PROTEIN"/>
    <property type="match status" value="1"/>
</dbReference>
<keyword evidence="3" id="KW-0472">Membrane</keyword>
<evidence type="ECO:0000256" key="1">
    <source>
        <dbReference type="ARBA" id="ARBA00004442"/>
    </source>
</evidence>
<evidence type="ECO:0000313" key="8">
    <source>
        <dbReference type="EMBL" id="QIP05886.1"/>
    </source>
</evidence>
<keyword evidence="4" id="KW-0998">Cell outer membrane</keyword>
<evidence type="ECO:0000256" key="2">
    <source>
        <dbReference type="ARBA" id="ARBA00022729"/>
    </source>
</evidence>
<keyword evidence="2 6" id="KW-0732">Signal</keyword>
<gene>
    <name evidence="8" type="ORF">HAV00_06365</name>
</gene>
<evidence type="ECO:0000256" key="3">
    <source>
        <dbReference type="ARBA" id="ARBA00023136"/>
    </source>
</evidence>
<dbReference type="SUPFAM" id="SSF56925">
    <property type="entry name" value="OMPA-like"/>
    <property type="match status" value="1"/>
</dbReference>
<evidence type="ECO:0000313" key="9">
    <source>
        <dbReference type="Proteomes" id="UP000500895"/>
    </source>
</evidence>
<reference evidence="8 9" key="1">
    <citation type="journal article" date="2020" name="Int. J. Syst. Evol. Microbiol.">
        <title>Description and complete genome sequences of Bradyrhizobium symbiodeficiens sp. nov., a non-symbiotic bacterium associated with legumes native to Canada.</title>
        <authorList>
            <person name="Bromfield E.S.P."/>
            <person name="Cloutier S."/>
            <person name="Nguyen H.D.T."/>
        </authorList>
    </citation>
    <scope>NUCLEOTIDE SEQUENCE [LARGE SCALE GENOMIC DNA]</scope>
    <source>
        <strain evidence="8 9">101S1MB</strain>
    </source>
</reference>
<dbReference type="InterPro" id="IPR051692">
    <property type="entry name" value="OMP-like"/>
</dbReference>
<evidence type="ECO:0000259" key="7">
    <source>
        <dbReference type="Pfam" id="PF13505"/>
    </source>
</evidence>
<name>A0A6G9A0N8_9BRAD</name>
<dbReference type="PANTHER" id="PTHR34001:SF3">
    <property type="entry name" value="BLL7405 PROTEIN"/>
    <property type="match status" value="1"/>
</dbReference>
<feature type="signal peptide" evidence="6">
    <location>
        <begin position="1"/>
        <end position="19"/>
    </location>
</feature>
<feature type="domain" description="Outer membrane protein beta-barrel" evidence="7">
    <location>
        <begin position="7"/>
        <end position="253"/>
    </location>
</feature>
<protein>
    <submittedName>
        <fullName evidence="8">Outer membrane beta-barrel protein</fullName>
    </submittedName>
</protein>
<dbReference type="InterPro" id="IPR027385">
    <property type="entry name" value="Beta-barrel_OMP"/>
</dbReference>
<comment type="subcellular location">
    <subcellularLocation>
        <location evidence="1">Cell outer membrane</location>
    </subcellularLocation>
</comment>
<evidence type="ECO:0000256" key="6">
    <source>
        <dbReference type="SAM" id="SignalP"/>
    </source>
</evidence>
<sequence>MRGLLLVAAMLGTASAAHAADMPDMPILRGSFTDGLSNSSVNWQGYYVGGQGEYGAITSKVSPGINSDIQSTFVSPGPAYNWQPLAFAHSNSAGYGAFAGYNGQWDDVVLGIEANYIHGGFKSTSSSVGQTFNGFNVLVATAATSAVVGVSDFGSLRARAGYAWGCFLPYAFIGGGVGSQTVDRYASASPSPVLPATTFTSKSKLVYGYSGGLGVDVMVVGGLFLRAEYEYQRVTSDIESNVNSVRAGLGYKF</sequence>
<dbReference type="Proteomes" id="UP000500895">
    <property type="component" value="Chromosome"/>
</dbReference>
<evidence type="ECO:0000256" key="5">
    <source>
        <dbReference type="ARBA" id="ARBA00038306"/>
    </source>
</evidence>
<feature type="chain" id="PRO_5026242451" evidence="6">
    <location>
        <begin position="20"/>
        <end position="253"/>
    </location>
</feature>
<proteinExistence type="inferred from homology"/>
<organism evidence="8 9">
    <name type="scientific">Bradyrhizobium symbiodeficiens</name>
    <dbReference type="NCBI Taxonomy" id="1404367"/>
    <lineage>
        <taxon>Bacteria</taxon>
        <taxon>Pseudomonadati</taxon>
        <taxon>Pseudomonadota</taxon>
        <taxon>Alphaproteobacteria</taxon>
        <taxon>Hyphomicrobiales</taxon>
        <taxon>Nitrobacteraceae</taxon>
        <taxon>Bradyrhizobium</taxon>
    </lineage>
</organism>
<dbReference type="EMBL" id="CP050066">
    <property type="protein sequence ID" value="QIP05886.1"/>
    <property type="molecule type" value="Genomic_DNA"/>
</dbReference>
<dbReference type="RefSeq" id="WP_166467123.1">
    <property type="nucleotide sequence ID" value="NZ_CP050066.2"/>
</dbReference>
<evidence type="ECO:0000256" key="4">
    <source>
        <dbReference type="ARBA" id="ARBA00023237"/>
    </source>
</evidence>
<dbReference type="Gene3D" id="2.40.160.20">
    <property type="match status" value="1"/>
</dbReference>
<dbReference type="InterPro" id="IPR011250">
    <property type="entry name" value="OMP/PagP_B-barrel"/>
</dbReference>
<dbReference type="AlphaFoldDB" id="A0A6G9A0N8"/>